<gene>
    <name evidence="13" type="ORF">EXE30_02095</name>
</gene>
<dbReference type="GO" id="GO:0009279">
    <property type="term" value="C:cell outer membrane"/>
    <property type="evidence" value="ECO:0007669"/>
    <property type="project" value="UniProtKB-SubCell"/>
</dbReference>
<proteinExistence type="predicted"/>
<evidence type="ECO:0000313" key="13">
    <source>
        <dbReference type="EMBL" id="RZF57071.1"/>
    </source>
</evidence>
<evidence type="ECO:0000256" key="8">
    <source>
        <dbReference type="ARBA" id="ARBA00023114"/>
    </source>
</evidence>
<evidence type="ECO:0000256" key="5">
    <source>
        <dbReference type="ARBA" id="ARBA00022692"/>
    </source>
</evidence>
<evidence type="ECO:0000256" key="3">
    <source>
        <dbReference type="ARBA" id="ARBA00022448"/>
    </source>
</evidence>
<organism evidence="13 14">
    <name type="scientific">Acinetobacter halotolerans</name>
    <dbReference type="NCBI Taxonomy" id="1752076"/>
    <lineage>
        <taxon>Bacteria</taxon>
        <taxon>Pseudomonadati</taxon>
        <taxon>Pseudomonadota</taxon>
        <taxon>Gammaproteobacteria</taxon>
        <taxon>Moraxellales</taxon>
        <taxon>Moraxellaceae</taxon>
        <taxon>Acinetobacter</taxon>
    </lineage>
</organism>
<dbReference type="Proteomes" id="UP000292110">
    <property type="component" value="Unassembled WGS sequence"/>
</dbReference>
<reference evidence="13 14" key="1">
    <citation type="submission" date="2019-02" db="EMBL/GenBank/DDBJ databases">
        <title>The draft genome of Acinetobacter halotolerans strain JCM 31009.</title>
        <authorList>
            <person name="Qin J."/>
            <person name="Feng Y."/>
            <person name="Nemec A."/>
            <person name="Zong Z."/>
        </authorList>
    </citation>
    <scope>NUCLEOTIDE SEQUENCE [LARGE SCALE GENOMIC DNA]</scope>
    <source>
        <strain evidence="13 14">JCM 31009</strain>
    </source>
</reference>
<keyword evidence="10" id="KW-0998">Cell outer membrane</keyword>
<feature type="chain" id="PRO_5020540105" evidence="11">
    <location>
        <begin position="21"/>
        <end position="369"/>
    </location>
</feature>
<keyword evidence="4" id="KW-1134">Transmembrane beta strand</keyword>
<dbReference type="InterPro" id="IPR050298">
    <property type="entry name" value="Gram-neg_bact_OMP"/>
</dbReference>
<dbReference type="InterPro" id="IPR033900">
    <property type="entry name" value="Gram_neg_porin_domain"/>
</dbReference>
<evidence type="ECO:0000256" key="11">
    <source>
        <dbReference type="SAM" id="SignalP"/>
    </source>
</evidence>
<comment type="subcellular location">
    <subcellularLocation>
        <location evidence="1">Cell outer membrane</location>
        <topology evidence="1">Multi-pass membrane protein</topology>
    </subcellularLocation>
</comment>
<keyword evidence="8" id="KW-0626">Porin</keyword>
<keyword evidence="7" id="KW-0406">Ion transport</keyword>
<dbReference type="PANTHER" id="PTHR34501">
    <property type="entry name" value="PROTEIN YDDL-RELATED"/>
    <property type="match status" value="1"/>
</dbReference>
<dbReference type="GO" id="GO:0015288">
    <property type="term" value="F:porin activity"/>
    <property type="evidence" value="ECO:0007669"/>
    <property type="project" value="UniProtKB-KW"/>
</dbReference>
<evidence type="ECO:0000313" key="14">
    <source>
        <dbReference type="Proteomes" id="UP000292110"/>
    </source>
</evidence>
<keyword evidence="6 11" id="KW-0732">Signal</keyword>
<feature type="signal peptide" evidence="11">
    <location>
        <begin position="1"/>
        <end position="20"/>
    </location>
</feature>
<dbReference type="AlphaFoldDB" id="A0A4Q6XEG1"/>
<evidence type="ECO:0000256" key="1">
    <source>
        <dbReference type="ARBA" id="ARBA00004571"/>
    </source>
</evidence>
<dbReference type="GO" id="GO:0046930">
    <property type="term" value="C:pore complex"/>
    <property type="evidence" value="ECO:0007669"/>
    <property type="project" value="UniProtKB-KW"/>
</dbReference>
<keyword evidence="5" id="KW-0812">Transmembrane</keyword>
<dbReference type="InterPro" id="IPR023614">
    <property type="entry name" value="Porin_dom_sf"/>
</dbReference>
<dbReference type="PRINTS" id="PR00184">
    <property type="entry name" value="NEISSPPORIN"/>
</dbReference>
<keyword evidence="3" id="KW-0813">Transport</keyword>
<comment type="caution">
    <text evidence="13">The sequence shown here is derived from an EMBL/GenBank/DDBJ whole genome shotgun (WGS) entry which is preliminary data.</text>
</comment>
<dbReference type="InterPro" id="IPR002299">
    <property type="entry name" value="Porin_Neis"/>
</dbReference>
<accession>A0A4Q6XEG1</accession>
<dbReference type="Gene3D" id="2.40.160.10">
    <property type="entry name" value="Porin"/>
    <property type="match status" value="1"/>
</dbReference>
<protein>
    <submittedName>
        <fullName evidence="13">Porin</fullName>
    </submittedName>
</protein>
<evidence type="ECO:0000256" key="4">
    <source>
        <dbReference type="ARBA" id="ARBA00022452"/>
    </source>
</evidence>
<name>A0A4Q6XEG1_9GAMM</name>
<comment type="subunit">
    <text evidence="2">Homotrimer.</text>
</comment>
<evidence type="ECO:0000256" key="9">
    <source>
        <dbReference type="ARBA" id="ARBA00023136"/>
    </source>
</evidence>
<evidence type="ECO:0000256" key="10">
    <source>
        <dbReference type="ARBA" id="ARBA00023237"/>
    </source>
</evidence>
<dbReference type="CDD" id="cd00342">
    <property type="entry name" value="gram_neg_porins"/>
    <property type="match status" value="1"/>
</dbReference>
<keyword evidence="9" id="KW-0472">Membrane</keyword>
<dbReference type="SUPFAM" id="SSF56935">
    <property type="entry name" value="Porins"/>
    <property type="match status" value="1"/>
</dbReference>
<dbReference type="GO" id="GO:0006811">
    <property type="term" value="P:monoatomic ion transport"/>
    <property type="evidence" value="ECO:0007669"/>
    <property type="project" value="UniProtKB-KW"/>
</dbReference>
<evidence type="ECO:0000256" key="7">
    <source>
        <dbReference type="ARBA" id="ARBA00023065"/>
    </source>
</evidence>
<dbReference type="EMBL" id="SGIM01000001">
    <property type="protein sequence ID" value="RZF57071.1"/>
    <property type="molecule type" value="Genomic_DNA"/>
</dbReference>
<evidence type="ECO:0000256" key="6">
    <source>
        <dbReference type="ARBA" id="ARBA00022729"/>
    </source>
</evidence>
<feature type="domain" description="Porin" evidence="12">
    <location>
        <begin position="10"/>
        <end position="350"/>
    </location>
</feature>
<dbReference type="RefSeq" id="WP_130160974.1">
    <property type="nucleotide sequence ID" value="NZ_SGIM01000001.1"/>
</dbReference>
<dbReference type="Pfam" id="PF13609">
    <property type="entry name" value="Porin_4"/>
    <property type="match status" value="1"/>
</dbReference>
<keyword evidence="14" id="KW-1185">Reference proteome</keyword>
<sequence>MKINFLIASILSIATSSTFAAPKFYGEIDASLDYLPENNATKSDRDVWKVNSNSSFLGLKGEEKLTERLSAVYLIEWAFNADGDGTDWSQRDRYVGLKDEKFGTIKAGKNNSPLKKLSSAVDSFNNYVRNTADIRSIMPGENRINNSIVYESPQFAISEQSSLGFNALLATGEKQGIKNNQGGVTVDGGGLGDAWSTSIVFNHPLFLAGAAYDKGIPSNFLGHGFLNASDTETAIDGVFAAAKTMRLTGVIKPVENLRLKGLIQKSEVEEAKANTVGADNIDDSIGWLIGAEYRIPNYEKWNVKAQYSQNSTSFKNDDADYDAKQIMAGVDYSFNKQVKAYGYTAYATFKQADAKDKQPLVGTGLEFKF</sequence>
<evidence type="ECO:0000259" key="12">
    <source>
        <dbReference type="Pfam" id="PF13609"/>
    </source>
</evidence>
<dbReference type="PANTHER" id="PTHR34501:SF9">
    <property type="entry name" value="MAJOR OUTER MEMBRANE PROTEIN P.IA"/>
    <property type="match status" value="1"/>
</dbReference>
<evidence type="ECO:0000256" key="2">
    <source>
        <dbReference type="ARBA" id="ARBA00011233"/>
    </source>
</evidence>